<protein>
    <submittedName>
        <fullName evidence="6">HTH-type transcriptional regulator CysB</fullName>
    </submittedName>
</protein>
<organism evidence="6 7">
    <name type="scientific">Candidatus Nitrosacidococcus tergens</name>
    <dbReference type="NCBI Taxonomy" id="553981"/>
    <lineage>
        <taxon>Bacteria</taxon>
        <taxon>Pseudomonadati</taxon>
        <taxon>Pseudomonadota</taxon>
        <taxon>Gammaproteobacteria</taxon>
        <taxon>Chromatiales</taxon>
        <taxon>Chromatiaceae</taxon>
        <taxon>Candidatus Nitrosacidococcus</taxon>
    </lineage>
</organism>
<dbReference type="Proteomes" id="UP000516072">
    <property type="component" value="Chromosome"/>
</dbReference>
<dbReference type="Pfam" id="PF03466">
    <property type="entry name" value="LysR_substrate"/>
    <property type="match status" value="1"/>
</dbReference>
<dbReference type="PANTHER" id="PTHR30126">
    <property type="entry name" value="HTH-TYPE TRANSCRIPTIONAL REGULATOR"/>
    <property type="match status" value="1"/>
</dbReference>
<evidence type="ECO:0000313" key="7">
    <source>
        <dbReference type="Proteomes" id="UP000516072"/>
    </source>
</evidence>
<reference evidence="6 7" key="1">
    <citation type="submission" date="2020-03" db="EMBL/GenBank/DDBJ databases">
        <authorList>
            <person name="Picone N."/>
        </authorList>
    </citation>
    <scope>NUCLEOTIDE SEQUENCE [LARGE SCALE GENOMIC DNA]</scope>
    <source>
        <strain evidence="6">NSCAC1</strain>
    </source>
</reference>
<evidence type="ECO:0000256" key="2">
    <source>
        <dbReference type="ARBA" id="ARBA00023015"/>
    </source>
</evidence>
<feature type="domain" description="HTH lysR-type" evidence="5">
    <location>
        <begin position="21"/>
        <end position="79"/>
    </location>
</feature>
<evidence type="ECO:0000313" key="6">
    <source>
        <dbReference type="EMBL" id="CAB1274861.1"/>
    </source>
</evidence>
<evidence type="ECO:0000256" key="4">
    <source>
        <dbReference type="ARBA" id="ARBA00023163"/>
    </source>
</evidence>
<dbReference type="InterPro" id="IPR037423">
    <property type="entry name" value="CysB_PBP2"/>
</dbReference>
<dbReference type="Gene3D" id="1.10.10.10">
    <property type="entry name" value="Winged helix-like DNA-binding domain superfamily/Winged helix DNA-binding domain"/>
    <property type="match status" value="1"/>
</dbReference>
<dbReference type="PANTHER" id="PTHR30126:SF6">
    <property type="entry name" value="HTH-TYPE TRANSCRIPTIONAL REGULATOR CYSB-RELATED"/>
    <property type="match status" value="1"/>
</dbReference>
<accession>A0A7G1Q8R0</accession>
<dbReference type="SUPFAM" id="SSF46785">
    <property type="entry name" value="Winged helix' DNA-binding domain"/>
    <property type="match status" value="1"/>
</dbReference>
<dbReference type="EMBL" id="LR778175">
    <property type="protein sequence ID" value="CAB1274861.1"/>
    <property type="molecule type" value="Genomic_DNA"/>
</dbReference>
<dbReference type="AlphaFoldDB" id="A0A7G1Q8R0"/>
<evidence type="ECO:0000256" key="3">
    <source>
        <dbReference type="ARBA" id="ARBA00023125"/>
    </source>
</evidence>
<dbReference type="Gene3D" id="3.40.190.10">
    <property type="entry name" value="Periplasmic binding protein-like II"/>
    <property type="match status" value="2"/>
</dbReference>
<dbReference type="CDD" id="cd08413">
    <property type="entry name" value="PBP2_CysB_like"/>
    <property type="match status" value="1"/>
</dbReference>
<dbReference type="NCBIfam" id="NF009327">
    <property type="entry name" value="PRK12684.1"/>
    <property type="match status" value="1"/>
</dbReference>
<sequence>MYIKSKYIVLYRYNFFLYAIMKLQQLRSVQEIVRRKYSVSTAAQALHMTQPGISNQIHQLEQELGTPIFERYGKRLIGMTPAGVLILGMIDKILSEVENIKLVGKEVNNKRQGILSIATTHTQARYVLPPIIKQFRASYPEVHLRMFQGTPQQIAEMAANGTVDLAIATESIGLFKELALLPCYSWNRCVIVPSNHPLLLCNPLTLEDIAKYPIITYITGFTGRSKLDQAFINKKITPNIILTASDADVIKTYLHLGLGIGIIAKMAFNATEDAPLKSIDAENLFESSITYVGIRRGAYLRGYAYDFLKLFTPSLTHEVIDRAIYT</sequence>
<dbReference type="InterPro" id="IPR000847">
    <property type="entry name" value="LysR_HTH_N"/>
</dbReference>
<comment type="similarity">
    <text evidence="1">Belongs to the LysR transcriptional regulatory family.</text>
</comment>
<dbReference type="GO" id="GO:0000976">
    <property type="term" value="F:transcription cis-regulatory region binding"/>
    <property type="evidence" value="ECO:0007669"/>
    <property type="project" value="TreeGrafter"/>
</dbReference>
<keyword evidence="4" id="KW-0804">Transcription</keyword>
<proteinExistence type="inferred from homology"/>
<keyword evidence="2" id="KW-0805">Transcription regulation</keyword>
<dbReference type="InterPro" id="IPR005119">
    <property type="entry name" value="LysR_subst-bd"/>
</dbReference>
<dbReference type="InterPro" id="IPR036388">
    <property type="entry name" value="WH-like_DNA-bd_sf"/>
</dbReference>
<evidence type="ECO:0000256" key="1">
    <source>
        <dbReference type="ARBA" id="ARBA00009437"/>
    </source>
</evidence>
<dbReference type="KEGG" id="ntg:NSCAC_0380"/>
<evidence type="ECO:0000259" key="5">
    <source>
        <dbReference type="PROSITE" id="PS50931"/>
    </source>
</evidence>
<dbReference type="Pfam" id="PF00126">
    <property type="entry name" value="HTH_1"/>
    <property type="match status" value="1"/>
</dbReference>
<dbReference type="GO" id="GO:0003700">
    <property type="term" value="F:DNA-binding transcription factor activity"/>
    <property type="evidence" value="ECO:0007669"/>
    <property type="project" value="InterPro"/>
</dbReference>
<dbReference type="PRINTS" id="PR00039">
    <property type="entry name" value="HTHLYSR"/>
</dbReference>
<dbReference type="PROSITE" id="PS50931">
    <property type="entry name" value="HTH_LYSR"/>
    <property type="match status" value="1"/>
</dbReference>
<dbReference type="SUPFAM" id="SSF53850">
    <property type="entry name" value="Periplasmic binding protein-like II"/>
    <property type="match status" value="1"/>
</dbReference>
<dbReference type="InterPro" id="IPR036390">
    <property type="entry name" value="WH_DNA-bd_sf"/>
</dbReference>
<gene>
    <name evidence="6" type="primary">cysB</name>
    <name evidence="6" type="ORF">NSCAC_0380</name>
</gene>
<keyword evidence="3" id="KW-0238">DNA-binding</keyword>
<name>A0A7G1Q8R0_9GAMM</name>
<dbReference type="GO" id="GO:0019344">
    <property type="term" value="P:cysteine biosynthetic process"/>
    <property type="evidence" value="ECO:0007669"/>
    <property type="project" value="TreeGrafter"/>
</dbReference>
<keyword evidence="7" id="KW-1185">Reference proteome</keyword>